<name>A0A1H4M6G8_9HYPH</name>
<dbReference type="Pfam" id="PF06568">
    <property type="entry name" value="YjiS-like"/>
    <property type="match status" value="1"/>
</dbReference>
<dbReference type="Proteomes" id="UP000199064">
    <property type="component" value="Unassembled WGS sequence"/>
</dbReference>
<proteinExistence type="predicted"/>
<feature type="domain" description="YjiS-like" evidence="1">
    <location>
        <begin position="28"/>
        <end position="63"/>
    </location>
</feature>
<evidence type="ECO:0000313" key="3">
    <source>
        <dbReference type="Proteomes" id="UP000199064"/>
    </source>
</evidence>
<dbReference type="InterPro" id="IPR009506">
    <property type="entry name" value="YjiS-like"/>
</dbReference>
<sequence length="100" mass="11111">MTRAETQTFALTAVAQPAGVVRAITASLLARTTRYWKARTAMRHLSEMSDWQLADIGLTRSDVDMVALRNPRKLATQALQEIAFERTRMTALHGGTDPKP</sequence>
<dbReference type="AlphaFoldDB" id="A0A1H4M6G8"/>
<keyword evidence="3" id="KW-1185">Reference proteome</keyword>
<protein>
    <submittedName>
        <fullName evidence="2">Uncharacterized conserved protein YjiS, DUF1127 family</fullName>
    </submittedName>
</protein>
<dbReference type="RefSeq" id="WP_007008983.1">
    <property type="nucleotide sequence ID" value="NZ_FNSL01000001.1"/>
</dbReference>
<evidence type="ECO:0000313" key="2">
    <source>
        <dbReference type="EMBL" id="SEB78543.1"/>
    </source>
</evidence>
<gene>
    <name evidence="2" type="ORF">SAMN05216452_3167</name>
</gene>
<organism evidence="2 3">
    <name type="scientific">Nitratireductor aquibiodomus</name>
    <dbReference type="NCBI Taxonomy" id="204799"/>
    <lineage>
        <taxon>Bacteria</taxon>
        <taxon>Pseudomonadati</taxon>
        <taxon>Pseudomonadota</taxon>
        <taxon>Alphaproteobacteria</taxon>
        <taxon>Hyphomicrobiales</taxon>
        <taxon>Phyllobacteriaceae</taxon>
        <taxon>Nitratireductor</taxon>
    </lineage>
</organism>
<evidence type="ECO:0000259" key="1">
    <source>
        <dbReference type="Pfam" id="PF06568"/>
    </source>
</evidence>
<reference evidence="3" key="1">
    <citation type="submission" date="2016-10" db="EMBL/GenBank/DDBJ databases">
        <authorList>
            <person name="Varghese N."/>
            <person name="Submissions S."/>
        </authorList>
    </citation>
    <scope>NUCLEOTIDE SEQUENCE [LARGE SCALE GENOMIC DNA]</scope>
    <source>
        <strain evidence="3">ES.061</strain>
    </source>
</reference>
<accession>A0A1H4M6G8</accession>
<dbReference type="EMBL" id="FNSL01000001">
    <property type="protein sequence ID" value="SEB78543.1"/>
    <property type="molecule type" value="Genomic_DNA"/>
</dbReference>